<dbReference type="AlphaFoldDB" id="A0A1B2J5C6"/>
<keyword evidence="5" id="KW-0131">Cell cycle</keyword>
<dbReference type="Pfam" id="PF12896">
    <property type="entry name" value="ANAPC4"/>
    <property type="match status" value="1"/>
</dbReference>
<reference evidence="8 9" key="1">
    <citation type="submission" date="2016-02" db="EMBL/GenBank/DDBJ databases">
        <title>Comparative genomic and transcriptomic foundation for Pichia pastoris.</title>
        <authorList>
            <person name="Love K.R."/>
            <person name="Shah K.A."/>
            <person name="Whittaker C.A."/>
            <person name="Wu J."/>
            <person name="Bartlett M.C."/>
            <person name="Ma D."/>
            <person name="Leeson R.L."/>
            <person name="Priest M."/>
            <person name="Young S.K."/>
            <person name="Love J.C."/>
        </authorList>
    </citation>
    <scope>NUCLEOTIDE SEQUENCE [LARGE SCALE GENOMIC DNA]</scope>
    <source>
        <strain evidence="8 9">ATCC 28485</strain>
    </source>
</reference>
<dbReference type="PANTHER" id="PTHR13260:SF0">
    <property type="entry name" value="ANAPHASE-PROMOTING COMPLEX SUBUNIT 4"/>
    <property type="match status" value="1"/>
</dbReference>
<sequence>MEEIYQKPLPLSAPEENYQWCPTIYLISGISANRLQLSVFRVNAQKVWSVSLKSEIICQCWRQDGKIIAVSLKDGSIRLYDGNMGTLMYVIESANHEGESTASFLSWPNVKQIKSQSSEDSELTLQEKLEKFLDFNLAKGLPKLTPLNNTDTVFMNKSLQDEDKYLTQDNTLNYLLTNYSNVISLSLLGFFQISSLVKFDPNDVILHHFESDDLSTLYFLYNRDGSTLLKQISLNFIKQRDIVNLGLSYSKINSLIEYVNQVLKQLHQETKPYLDFNHKLLDLLKEEIVSSKGDETGISLLYGLLLTGIMHPCLKTWITDYLGDKNIRRWIKLAVNCYEGNKKSLFSHLLPCLERIIVMLDELKGSTTPLTKQQLQKLLSGCTDILQKTYLFIWKINHEQRLFKYFIEWLDYVLLEYTTDDTPDIEIKTKEVTEFLTNHLTSSVMHSFLDDLTSLQDTIKIDMNTITASFVEELKGKTDSKDFPLSITLPSSTLYSTNDSQTYNNLKTIILPNTPDTLELISIDLITANVQHRHLSFPMPVISCMHYSENSTYILISDGQASEFLKLTSNDSSPIQLNRFSGDEFVPTSFKMTHKNEAGFLIDSNRKKYLFFKLK</sequence>
<evidence type="ECO:0000256" key="5">
    <source>
        <dbReference type="ARBA" id="ARBA00023306"/>
    </source>
</evidence>
<dbReference type="PANTHER" id="PTHR13260">
    <property type="entry name" value="ANAPHASE PROMOTING COMPLEX SUBUNIT 4 APC4"/>
    <property type="match status" value="1"/>
</dbReference>
<evidence type="ECO:0000256" key="2">
    <source>
        <dbReference type="ARBA" id="ARBA00022618"/>
    </source>
</evidence>
<evidence type="ECO:0000256" key="3">
    <source>
        <dbReference type="ARBA" id="ARBA00022776"/>
    </source>
</evidence>
<dbReference type="Proteomes" id="UP000094565">
    <property type="component" value="Chromosome 1"/>
</dbReference>
<name>A0A1B2J5C6_PICPA</name>
<dbReference type="InterPro" id="IPR036322">
    <property type="entry name" value="WD40_repeat_dom_sf"/>
</dbReference>
<feature type="domain" description="Anaphase-promoting complex subunit 4 long" evidence="7">
    <location>
        <begin position="230"/>
        <end position="419"/>
    </location>
</feature>
<gene>
    <name evidence="8" type="primary">APC4</name>
    <name evidence="8" type="ORF">ATY40_BA7500509</name>
</gene>
<evidence type="ECO:0000256" key="1">
    <source>
        <dbReference type="ARBA" id="ARBA00016067"/>
    </source>
</evidence>
<keyword evidence="2" id="KW-0132">Cell division</keyword>
<dbReference type="GO" id="GO:0070979">
    <property type="term" value="P:protein K11-linked ubiquitination"/>
    <property type="evidence" value="ECO:0007669"/>
    <property type="project" value="TreeGrafter"/>
</dbReference>
<dbReference type="InterPro" id="IPR024789">
    <property type="entry name" value="APC4"/>
</dbReference>
<evidence type="ECO:0000313" key="9">
    <source>
        <dbReference type="Proteomes" id="UP000094565"/>
    </source>
</evidence>
<dbReference type="OrthoDB" id="2110451at2759"/>
<organism evidence="8 9">
    <name type="scientific">Komagataella pastoris</name>
    <name type="common">Yeast</name>
    <name type="synonym">Pichia pastoris</name>
    <dbReference type="NCBI Taxonomy" id="4922"/>
    <lineage>
        <taxon>Eukaryota</taxon>
        <taxon>Fungi</taxon>
        <taxon>Dikarya</taxon>
        <taxon>Ascomycota</taxon>
        <taxon>Saccharomycotina</taxon>
        <taxon>Pichiomycetes</taxon>
        <taxon>Pichiales</taxon>
        <taxon>Pichiaceae</taxon>
        <taxon>Komagataella</taxon>
    </lineage>
</organism>
<keyword evidence="3" id="KW-0498">Mitosis</keyword>
<keyword evidence="4" id="KW-0833">Ubl conjugation pathway</keyword>
<feature type="domain" description="Anaphase-promoting complex subunit 4-like WD40" evidence="6">
    <location>
        <begin position="19"/>
        <end position="107"/>
    </location>
</feature>
<dbReference type="InterPro" id="IPR024977">
    <property type="entry name" value="Apc4-like_WD40_dom"/>
</dbReference>
<dbReference type="GO" id="GO:0005680">
    <property type="term" value="C:anaphase-promoting complex"/>
    <property type="evidence" value="ECO:0007669"/>
    <property type="project" value="InterPro"/>
</dbReference>
<evidence type="ECO:0000256" key="4">
    <source>
        <dbReference type="ARBA" id="ARBA00022786"/>
    </source>
</evidence>
<dbReference type="InterPro" id="IPR024790">
    <property type="entry name" value="APC4_long_dom"/>
</dbReference>
<dbReference type="GO" id="GO:0031145">
    <property type="term" value="P:anaphase-promoting complex-dependent catabolic process"/>
    <property type="evidence" value="ECO:0007669"/>
    <property type="project" value="InterPro"/>
</dbReference>
<evidence type="ECO:0000259" key="6">
    <source>
        <dbReference type="Pfam" id="PF12894"/>
    </source>
</evidence>
<dbReference type="EMBL" id="CP014584">
    <property type="protein sequence ID" value="ANZ73182.1"/>
    <property type="molecule type" value="Genomic_DNA"/>
</dbReference>
<proteinExistence type="predicted"/>
<protein>
    <recommendedName>
        <fullName evidence="1">Anaphase-promoting complex subunit 4</fullName>
    </recommendedName>
</protein>
<dbReference type="InterPro" id="IPR015943">
    <property type="entry name" value="WD40/YVTN_repeat-like_dom_sf"/>
</dbReference>
<dbReference type="GO" id="GO:0034399">
    <property type="term" value="C:nuclear periphery"/>
    <property type="evidence" value="ECO:0007669"/>
    <property type="project" value="TreeGrafter"/>
</dbReference>
<accession>A0A1B2J5C6</accession>
<evidence type="ECO:0000313" key="8">
    <source>
        <dbReference type="EMBL" id="ANZ73182.1"/>
    </source>
</evidence>
<dbReference type="Pfam" id="PF12894">
    <property type="entry name" value="ANAPC4_WD40"/>
    <property type="match status" value="1"/>
</dbReference>
<keyword evidence="9" id="KW-1185">Reference proteome</keyword>
<evidence type="ECO:0000259" key="7">
    <source>
        <dbReference type="Pfam" id="PF12896"/>
    </source>
</evidence>
<dbReference type="SUPFAM" id="SSF50978">
    <property type="entry name" value="WD40 repeat-like"/>
    <property type="match status" value="1"/>
</dbReference>
<dbReference type="GO" id="GO:0051301">
    <property type="term" value="P:cell division"/>
    <property type="evidence" value="ECO:0007669"/>
    <property type="project" value="UniProtKB-KW"/>
</dbReference>
<dbReference type="Gene3D" id="2.130.10.10">
    <property type="entry name" value="YVTN repeat-like/Quinoprotein amine dehydrogenase"/>
    <property type="match status" value="1"/>
</dbReference>